<evidence type="ECO:0000313" key="2">
    <source>
        <dbReference type="Proteomes" id="UP000827892"/>
    </source>
</evidence>
<dbReference type="CDD" id="cd17039">
    <property type="entry name" value="Ubl_ubiquitin_like"/>
    <property type="match status" value="1"/>
</dbReference>
<dbReference type="AlphaFoldDB" id="A0AAE9INT5"/>
<dbReference type="Proteomes" id="UP000827892">
    <property type="component" value="Chromosome III"/>
</dbReference>
<proteinExistence type="predicted"/>
<dbReference type="PANTHER" id="PTHR33651:SF3">
    <property type="entry name" value="PHAGE PROTEIN"/>
    <property type="match status" value="1"/>
</dbReference>
<dbReference type="PANTHER" id="PTHR33651">
    <property type="entry name" value="PROTEIN CBG06246"/>
    <property type="match status" value="1"/>
</dbReference>
<sequence>MTAITIRLVGENDDRLFKGIEVDNKIPFVDLKKRIETFTKIHPDFQELRFRGEDLHVVERPILDIRVILHCRIVFLIASNIPPHTPHETKKKQVIGASKILQRLYKDGFFATYADFAIRQIKFNREFSRFLDDVDGSIKQAVERYFTALLEKNPANPTLSFSYSEKPVQGIQAGFICKVNCGETIQRFYVKGHSAMSSRQNVDLRELFIYRLLFQIGVGPAVHIVPNLHTSSIGVYIATLEVANFNSSHVINLPLKAEIMLDLIIRLFNVSDLHGDNYGLDSNGNLSIIDFRISGYSFNSKNCDVWRSYKQQPAKLKVLEEILKDWNLQNAILETNESFNSTKELPKKRNISCMASERYSRYFESVSQNVDDCIRVCRE</sequence>
<evidence type="ECO:0000313" key="1">
    <source>
        <dbReference type="EMBL" id="ULT99754.1"/>
    </source>
</evidence>
<dbReference type="EMBL" id="CP090893">
    <property type="protein sequence ID" value="ULT99754.1"/>
    <property type="molecule type" value="Genomic_DNA"/>
</dbReference>
<protein>
    <submittedName>
        <fullName evidence="1">Uncharacterized protein</fullName>
    </submittedName>
</protein>
<reference evidence="1 2" key="1">
    <citation type="submission" date="2022-05" db="EMBL/GenBank/DDBJ databases">
        <title>Chromosome-level reference genomes for two strains of Caenorhabditis briggsae: an improved platform for comparative genomics.</title>
        <authorList>
            <person name="Stevens L."/>
            <person name="Andersen E.C."/>
        </authorList>
    </citation>
    <scope>NUCLEOTIDE SEQUENCE [LARGE SCALE GENOMIC DNA]</scope>
    <source>
        <strain evidence="1">QX1410_ONT</strain>
        <tissue evidence="1">Whole-organism</tissue>
    </source>
</reference>
<gene>
    <name evidence="1" type="ORF">L3Y34_000797</name>
</gene>
<accession>A0AAE9INT5</accession>
<organism evidence="1 2">
    <name type="scientific">Caenorhabditis briggsae</name>
    <dbReference type="NCBI Taxonomy" id="6238"/>
    <lineage>
        <taxon>Eukaryota</taxon>
        <taxon>Metazoa</taxon>
        <taxon>Ecdysozoa</taxon>
        <taxon>Nematoda</taxon>
        <taxon>Chromadorea</taxon>
        <taxon>Rhabditida</taxon>
        <taxon>Rhabditina</taxon>
        <taxon>Rhabditomorpha</taxon>
        <taxon>Rhabditoidea</taxon>
        <taxon>Rhabditidae</taxon>
        <taxon>Peloderinae</taxon>
        <taxon>Caenorhabditis</taxon>
    </lineage>
</organism>
<name>A0AAE9INT5_CAEBR</name>